<gene>
    <name evidence="1" type="ORF">ANCCAN_18282</name>
</gene>
<proteinExistence type="predicted"/>
<name>A0A368FYL0_ANCCA</name>
<evidence type="ECO:0000313" key="2">
    <source>
        <dbReference type="Proteomes" id="UP000252519"/>
    </source>
</evidence>
<evidence type="ECO:0000313" key="1">
    <source>
        <dbReference type="EMBL" id="RCN35835.1"/>
    </source>
</evidence>
<keyword evidence="2" id="KW-1185">Reference proteome</keyword>
<dbReference type="OrthoDB" id="5901093at2759"/>
<sequence>MSASLCTLPQSRRSSKLFYYSDYWEKITCRDKNRNNDNVSIDKDTITGYVRAIYEAAKVNADGVEDIVADMLKVALVNFRRKVRSDRQLYFEERNDHSDEYRTYTSL</sequence>
<accession>A0A368FYL0</accession>
<comment type="caution">
    <text evidence="1">The sequence shown here is derived from an EMBL/GenBank/DDBJ whole genome shotgun (WGS) entry which is preliminary data.</text>
</comment>
<protein>
    <submittedName>
        <fullName evidence="1">Uncharacterized protein</fullName>
    </submittedName>
</protein>
<reference evidence="1 2" key="1">
    <citation type="submission" date="2014-10" db="EMBL/GenBank/DDBJ databases">
        <title>Draft genome of the hookworm Ancylostoma caninum.</title>
        <authorList>
            <person name="Mitreva M."/>
        </authorList>
    </citation>
    <scope>NUCLEOTIDE SEQUENCE [LARGE SCALE GENOMIC DNA]</scope>
    <source>
        <strain evidence="1 2">Baltimore</strain>
    </source>
</reference>
<dbReference type="Proteomes" id="UP000252519">
    <property type="component" value="Unassembled WGS sequence"/>
</dbReference>
<organism evidence="1 2">
    <name type="scientific">Ancylostoma caninum</name>
    <name type="common">Dog hookworm</name>
    <dbReference type="NCBI Taxonomy" id="29170"/>
    <lineage>
        <taxon>Eukaryota</taxon>
        <taxon>Metazoa</taxon>
        <taxon>Ecdysozoa</taxon>
        <taxon>Nematoda</taxon>
        <taxon>Chromadorea</taxon>
        <taxon>Rhabditida</taxon>
        <taxon>Rhabditina</taxon>
        <taxon>Rhabditomorpha</taxon>
        <taxon>Strongyloidea</taxon>
        <taxon>Ancylostomatidae</taxon>
        <taxon>Ancylostomatinae</taxon>
        <taxon>Ancylostoma</taxon>
    </lineage>
</organism>
<dbReference type="EMBL" id="JOJR01000620">
    <property type="protein sequence ID" value="RCN35835.1"/>
    <property type="molecule type" value="Genomic_DNA"/>
</dbReference>
<dbReference type="AlphaFoldDB" id="A0A368FYL0"/>